<comment type="caution">
    <text evidence="2">The sequence shown here is derived from an EMBL/GenBank/DDBJ whole genome shotgun (WGS) entry which is preliminary data.</text>
</comment>
<protein>
    <submittedName>
        <fullName evidence="2">Uncharacterized protein</fullName>
    </submittedName>
</protein>
<dbReference type="Proteomes" id="UP001286313">
    <property type="component" value="Unassembled WGS sequence"/>
</dbReference>
<name>A0AAE1BNR2_PETCI</name>
<proteinExistence type="predicted"/>
<dbReference type="AlphaFoldDB" id="A0AAE1BNR2"/>
<feature type="compositionally biased region" description="Acidic residues" evidence="1">
    <location>
        <begin position="33"/>
        <end position="43"/>
    </location>
</feature>
<organism evidence="2 3">
    <name type="scientific">Petrolisthes cinctipes</name>
    <name type="common">Flat porcelain crab</name>
    <dbReference type="NCBI Taxonomy" id="88211"/>
    <lineage>
        <taxon>Eukaryota</taxon>
        <taxon>Metazoa</taxon>
        <taxon>Ecdysozoa</taxon>
        <taxon>Arthropoda</taxon>
        <taxon>Crustacea</taxon>
        <taxon>Multicrustacea</taxon>
        <taxon>Malacostraca</taxon>
        <taxon>Eumalacostraca</taxon>
        <taxon>Eucarida</taxon>
        <taxon>Decapoda</taxon>
        <taxon>Pleocyemata</taxon>
        <taxon>Anomura</taxon>
        <taxon>Galatheoidea</taxon>
        <taxon>Porcellanidae</taxon>
        <taxon>Petrolisthes</taxon>
    </lineage>
</organism>
<keyword evidence="3" id="KW-1185">Reference proteome</keyword>
<sequence>MAHTWTKRNKSLQGYIKKKKIANEEKDEKQEEREEEKEEEENEGERKEGEIGGGKGCTNLFTLVRTSYCGVGRKEEGGECLKREARDADI</sequence>
<feature type="compositionally biased region" description="Basic and acidic residues" evidence="1">
    <location>
        <begin position="21"/>
        <end position="32"/>
    </location>
</feature>
<evidence type="ECO:0000313" key="2">
    <source>
        <dbReference type="EMBL" id="KAK3852205.1"/>
    </source>
</evidence>
<reference evidence="2" key="1">
    <citation type="submission" date="2023-10" db="EMBL/GenBank/DDBJ databases">
        <title>Genome assemblies of two species of porcelain crab, Petrolisthes cinctipes and Petrolisthes manimaculis (Anomura: Porcellanidae).</title>
        <authorList>
            <person name="Angst P."/>
        </authorList>
    </citation>
    <scope>NUCLEOTIDE SEQUENCE</scope>
    <source>
        <strain evidence="2">PB745_01</strain>
        <tissue evidence="2">Gill</tissue>
    </source>
</reference>
<gene>
    <name evidence="2" type="ORF">Pcinc_041198</name>
</gene>
<evidence type="ECO:0000313" key="3">
    <source>
        <dbReference type="Proteomes" id="UP001286313"/>
    </source>
</evidence>
<dbReference type="EMBL" id="JAWQEG010007540">
    <property type="protein sequence ID" value="KAK3852205.1"/>
    <property type="molecule type" value="Genomic_DNA"/>
</dbReference>
<accession>A0AAE1BNR2</accession>
<feature type="region of interest" description="Disordered" evidence="1">
    <location>
        <begin position="16"/>
        <end position="55"/>
    </location>
</feature>
<evidence type="ECO:0000256" key="1">
    <source>
        <dbReference type="SAM" id="MobiDB-lite"/>
    </source>
</evidence>